<reference evidence="2" key="1">
    <citation type="submission" date="2018-11" db="EMBL/GenBank/DDBJ databases">
        <authorList>
            <person name="Grassa J C."/>
        </authorList>
    </citation>
    <scope>NUCLEOTIDE SEQUENCE [LARGE SCALE GENOMIC DNA]</scope>
</reference>
<feature type="compositionally biased region" description="Acidic residues" evidence="1">
    <location>
        <begin position="132"/>
        <end position="142"/>
    </location>
</feature>
<accession>A0A803PHJ0</accession>
<name>A0A803PHJ0_CANSA</name>
<feature type="region of interest" description="Disordered" evidence="1">
    <location>
        <begin position="48"/>
        <end position="96"/>
    </location>
</feature>
<dbReference type="Gramene" id="evm.model.04.463">
    <property type="protein sequence ID" value="cds.evm.model.04.463"/>
    <property type="gene ID" value="evm.TU.04.463"/>
</dbReference>
<dbReference type="EnsemblPlants" id="evm.model.04.463">
    <property type="protein sequence ID" value="cds.evm.model.04.463"/>
    <property type="gene ID" value="evm.TU.04.463"/>
</dbReference>
<feature type="compositionally biased region" description="Polar residues" evidence="1">
    <location>
        <begin position="151"/>
        <end position="162"/>
    </location>
</feature>
<keyword evidence="3" id="KW-1185">Reference proteome</keyword>
<proteinExistence type="predicted"/>
<feature type="region of interest" description="Disordered" evidence="1">
    <location>
        <begin position="128"/>
        <end position="162"/>
    </location>
</feature>
<evidence type="ECO:0000313" key="3">
    <source>
        <dbReference type="Proteomes" id="UP000596661"/>
    </source>
</evidence>
<dbReference type="EMBL" id="UZAU01000359">
    <property type="status" value="NOT_ANNOTATED_CDS"/>
    <property type="molecule type" value="Genomic_DNA"/>
</dbReference>
<evidence type="ECO:0000256" key="1">
    <source>
        <dbReference type="SAM" id="MobiDB-lite"/>
    </source>
</evidence>
<protein>
    <submittedName>
        <fullName evidence="2">Uncharacterized protein</fullName>
    </submittedName>
</protein>
<organism evidence="2 3">
    <name type="scientific">Cannabis sativa</name>
    <name type="common">Hemp</name>
    <name type="synonym">Marijuana</name>
    <dbReference type="NCBI Taxonomy" id="3483"/>
    <lineage>
        <taxon>Eukaryota</taxon>
        <taxon>Viridiplantae</taxon>
        <taxon>Streptophyta</taxon>
        <taxon>Embryophyta</taxon>
        <taxon>Tracheophyta</taxon>
        <taxon>Spermatophyta</taxon>
        <taxon>Magnoliopsida</taxon>
        <taxon>eudicotyledons</taxon>
        <taxon>Gunneridae</taxon>
        <taxon>Pentapetalae</taxon>
        <taxon>rosids</taxon>
        <taxon>fabids</taxon>
        <taxon>Rosales</taxon>
        <taxon>Cannabaceae</taxon>
        <taxon>Cannabis</taxon>
    </lineage>
</organism>
<dbReference type="Proteomes" id="UP000596661">
    <property type="component" value="Chromosome 4"/>
</dbReference>
<dbReference type="AlphaFoldDB" id="A0A803PHJ0"/>
<sequence length="162" mass="17156">MPSLPSLHLHPSKVYSRLVTTPQTHSPLVTSTAPSSTHGLRVSPHGLACEPPHTSPSYHTSPSVSHVPLQQAQLTPPVTPPHLAHPSTAGTARVQSLPTRQRPIEHTIQIKEPGLPAQPSTLVEGKGKAVLEEQEDSSDDDAPSVLVRENTLASVQGTPSCI</sequence>
<evidence type="ECO:0000313" key="2">
    <source>
        <dbReference type="EnsemblPlants" id="cds.evm.model.04.463"/>
    </source>
</evidence>
<reference evidence="2" key="2">
    <citation type="submission" date="2021-03" db="UniProtKB">
        <authorList>
            <consortium name="EnsemblPlants"/>
        </authorList>
    </citation>
    <scope>IDENTIFICATION</scope>
</reference>
<feature type="compositionally biased region" description="Low complexity" evidence="1">
    <location>
        <begin position="51"/>
        <end position="68"/>
    </location>
</feature>